<keyword evidence="1" id="KW-1003">Cell membrane</keyword>
<dbReference type="Proteomes" id="UP001597472">
    <property type="component" value="Unassembled WGS sequence"/>
</dbReference>
<reference evidence="7" key="1">
    <citation type="journal article" date="2019" name="Int. J. Syst. Evol. Microbiol.">
        <title>The Global Catalogue of Microorganisms (GCM) 10K type strain sequencing project: providing services to taxonomists for standard genome sequencing and annotation.</title>
        <authorList>
            <consortium name="The Broad Institute Genomics Platform"/>
            <consortium name="The Broad Institute Genome Sequencing Center for Infectious Disease"/>
            <person name="Wu L."/>
            <person name="Ma J."/>
        </authorList>
    </citation>
    <scope>NUCLEOTIDE SEQUENCE [LARGE SCALE GENOMIC DNA]</scope>
    <source>
        <strain evidence="7">KCTC 42587</strain>
    </source>
</reference>
<keyword evidence="4 6" id="KW-0808">Transferase</keyword>
<evidence type="ECO:0000256" key="2">
    <source>
        <dbReference type="ARBA" id="ARBA00022519"/>
    </source>
</evidence>
<evidence type="ECO:0000256" key="1">
    <source>
        <dbReference type="ARBA" id="ARBA00022475"/>
    </source>
</evidence>
<dbReference type="InterPro" id="IPR009993">
    <property type="entry name" value="WecF"/>
</dbReference>
<dbReference type="GO" id="GO:0102031">
    <property type="term" value="F:4-acetamido-4,6-dideoxy-D-galactose transferase activity"/>
    <property type="evidence" value="ECO:0007669"/>
    <property type="project" value="UniProtKB-EC"/>
</dbReference>
<evidence type="ECO:0000313" key="7">
    <source>
        <dbReference type="Proteomes" id="UP001597472"/>
    </source>
</evidence>
<dbReference type="EMBL" id="JBHULS010000002">
    <property type="protein sequence ID" value="MFD2551370.1"/>
    <property type="molecule type" value="Genomic_DNA"/>
</dbReference>
<keyword evidence="3 6" id="KW-0328">Glycosyltransferase</keyword>
<sequence>MNILHFAFDEKVIPLTHSLYEQAFPGKNTWKIFVPSQQKTQFVTQLQDVSVVSEGYFNSETLEIDLQNADCIVIHYLFRIHKNVLEKVPSHTLVVWHSWGRDYAHLLAPYTTNVTMKRSKYLERFSKSLEFLDPKITFSQKISRLKQVFIKQLKQPDFLYQRIDVVSIQPELYPILRKAIPTLRAKNHYLNSYTVENTYAIGPPAFSGNAILLGNSAYASNNHIEAILMLKKLPLQTDTKIITPLNYGSSSYAKLINYFGKKHLGASRFEGLTDFLPLADYYTKIKDCGIVIMNHTRQQARGNINTALYKGAKVFLRNENPIYQQCKQLGMHIFSVQDLETGLANTQALSAAQINHNKAILESQWSRAHAIRAIKALAHLYTKKNK</sequence>
<comment type="caution">
    <text evidence="6">The sequence shown here is derived from an EMBL/GenBank/DDBJ whole genome shotgun (WGS) entry which is preliminary data.</text>
</comment>
<proteinExistence type="predicted"/>
<protein>
    <submittedName>
        <fullName evidence="6">TDP-N-acetylfucosamine:lipid II N-acetylfucosaminyltransferase</fullName>
        <ecNumber evidence="6">2.4.1.325</ecNumber>
    </submittedName>
</protein>
<evidence type="ECO:0000256" key="4">
    <source>
        <dbReference type="ARBA" id="ARBA00022679"/>
    </source>
</evidence>
<keyword evidence="2" id="KW-0997">Cell inner membrane</keyword>
<accession>A0ABW5KSN8</accession>
<keyword evidence="7" id="KW-1185">Reference proteome</keyword>
<evidence type="ECO:0000256" key="3">
    <source>
        <dbReference type="ARBA" id="ARBA00022676"/>
    </source>
</evidence>
<evidence type="ECO:0000256" key="5">
    <source>
        <dbReference type="ARBA" id="ARBA00023136"/>
    </source>
</evidence>
<organism evidence="6 7">
    <name type="scientific">Bizionia sediminis</name>
    <dbReference type="NCBI Taxonomy" id="1737064"/>
    <lineage>
        <taxon>Bacteria</taxon>
        <taxon>Pseudomonadati</taxon>
        <taxon>Bacteroidota</taxon>
        <taxon>Flavobacteriia</taxon>
        <taxon>Flavobacteriales</taxon>
        <taxon>Flavobacteriaceae</taxon>
        <taxon>Bizionia</taxon>
    </lineage>
</organism>
<gene>
    <name evidence="6" type="ORF">ACFSQP_06025</name>
</gene>
<dbReference type="RefSeq" id="WP_376892512.1">
    <property type="nucleotide sequence ID" value="NZ_JBHULS010000002.1"/>
</dbReference>
<evidence type="ECO:0000313" key="6">
    <source>
        <dbReference type="EMBL" id="MFD2551370.1"/>
    </source>
</evidence>
<keyword evidence="5" id="KW-0472">Membrane</keyword>
<dbReference type="Pfam" id="PF07429">
    <property type="entry name" value="Glyco_transf_56"/>
    <property type="match status" value="1"/>
</dbReference>
<dbReference type="EC" id="2.4.1.325" evidence="6"/>
<name>A0ABW5KSN8_9FLAO</name>